<evidence type="ECO:0000256" key="2">
    <source>
        <dbReference type="ARBA" id="ARBA00022386"/>
    </source>
</evidence>
<accession>A0A5P2FZ16</accession>
<dbReference type="GO" id="GO:0003677">
    <property type="term" value="F:DNA binding"/>
    <property type="evidence" value="ECO:0007669"/>
    <property type="project" value="UniProtKB-KW"/>
</dbReference>
<dbReference type="Gene3D" id="1.10.10.10">
    <property type="entry name" value="Winged helix-like DNA-binding domain superfamily/Winged helix DNA-binding domain"/>
    <property type="match status" value="1"/>
</dbReference>
<comment type="similarity">
    <text evidence="1">Belongs to the DtxR/MntR family.</text>
</comment>
<dbReference type="SMART" id="SM00529">
    <property type="entry name" value="HTH_DTXR"/>
    <property type="match status" value="1"/>
</dbReference>
<dbReference type="Gene3D" id="2.30.30.90">
    <property type="match status" value="1"/>
</dbReference>
<feature type="domain" description="HTH dtxR-type" evidence="7">
    <location>
        <begin position="4"/>
        <end position="66"/>
    </location>
</feature>
<dbReference type="GO" id="GO:0046983">
    <property type="term" value="F:protein dimerization activity"/>
    <property type="evidence" value="ECO:0007669"/>
    <property type="project" value="InterPro"/>
</dbReference>
<dbReference type="PANTHER" id="PTHR33238">
    <property type="entry name" value="IRON (METAL) DEPENDENT REPRESSOR, DTXR FAMILY"/>
    <property type="match status" value="1"/>
</dbReference>
<dbReference type="EMBL" id="CP044016">
    <property type="protein sequence ID" value="QES88177.1"/>
    <property type="molecule type" value="Genomic_DNA"/>
</dbReference>
<dbReference type="OrthoDB" id="9791355at2"/>
<dbReference type="SUPFAM" id="SSF47979">
    <property type="entry name" value="Iron-dependent repressor protein, dimerization domain"/>
    <property type="match status" value="1"/>
</dbReference>
<proteinExistence type="inferred from homology"/>
<dbReference type="InterPro" id="IPR038157">
    <property type="entry name" value="FeoA_core_dom"/>
</dbReference>
<dbReference type="InterPro" id="IPR007167">
    <property type="entry name" value="Fe-transptr_FeoA-like"/>
</dbReference>
<comment type="function">
    <text evidence="6">In the presence of manganese, represses expression of mntH and mntS. Up-regulates expression of mntP.</text>
</comment>
<keyword evidence="3" id="KW-0805">Transcription regulation</keyword>
<keyword evidence="9" id="KW-1185">Reference proteome</keyword>
<gene>
    <name evidence="8" type="ORF">E0W69_005680</name>
</gene>
<name>A0A5P2FZ16_9BACT</name>
<dbReference type="Pfam" id="PF02742">
    <property type="entry name" value="Fe_dep_repr_C"/>
    <property type="match status" value="1"/>
</dbReference>
<evidence type="ECO:0000256" key="5">
    <source>
        <dbReference type="ARBA" id="ARBA00023163"/>
    </source>
</evidence>
<dbReference type="AlphaFoldDB" id="A0A5P2FZ16"/>
<dbReference type="SUPFAM" id="SSF46785">
    <property type="entry name" value="Winged helix' DNA-binding domain"/>
    <property type="match status" value="1"/>
</dbReference>
<evidence type="ECO:0000256" key="6">
    <source>
        <dbReference type="ARBA" id="ARBA00025185"/>
    </source>
</evidence>
<dbReference type="Pfam" id="PF04023">
    <property type="entry name" value="FeoA"/>
    <property type="match status" value="1"/>
</dbReference>
<evidence type="ECO:0000259" key="7">
    <source>
        <dbReference type="PROSITE" id="PS50944"/>
    </source>
</evidence>
<evidence type="ECO:0000256" key="4">
    <source>
        <dbReference type="ARBA" id="ARBA00023125"/>
    </source>
</evidence>
<evidence type="ECO:0000313" key="9">
    <source>
        <dbReference type="Proteomes" id="UP000292424"/>
    </source>
</evidence>
<keyword evidence="4" id="KW-0238">DNA-binding</keyword>
<dbReference type="RefSeq" id="WP_131329064.1">
    <property type="nucleotide sequence ID" value="NZ_CP044016.1"/>
</dbReference>
<keyword evidence="5" id="KW-0804">Transcription</keyword>
<evidence type="ECO:0000256" key="3">
    <source>
        <dbReference type="ARBA" id="ARBA00023015"/>
    </source>
</evidence>
<dbReference type="InterPro" id="IPR001367">
    <property type="entry name" value="Fe_dep_repressor"/>
</dbReference>
<dbReference type="GO" id="GO:0003700">
    <property type="term" value="F:DNA-binding transcription factor activity"/>
    <property type="evidence" value="ECO:0007669"/>
    <property type="project" value="InterPro"/>
</dbReference>
<sequence length="222" mass="25371">MNKLTHTEENYLKVIHSLEIETSGKIQNLAIADKLEINPATVTEMLKKLQEKKLIDYTRIDGASLTKNGNLIALSIIRKHRLWETFLEERLGFNWDEVHDIAEQLEHIQSDKLIDRLSDFLGNPKFDPHGDPIPDANGKVPETSYVALSKKDKVGVYQLNAVANESKAFLQYLDKIQLNINDKIEVKEINDFDKSMIVTLNDGKMTMFSNEVAKNLFVTPFE</sequence>
<dbReference type="InterPro" id="IPR050536">
    <property type="entry name" value="DtxR_MntR_Metal-Reg"/>
</dbReference>
<reference evidence="8 9" key="1">
    <citation type="submission" date="2019-09" db="EMBL/GenBank/DDBJ databases">
        <title>Complete genome sequence of Arachidicoccus sp. B3-10 isolated from apple orchard soil.</title>
        <authorList>
            <person name="Kim H.S."/>
            <person name="Han K.-I."/>
            <person name="Suh M.K."/>
            <person name="Lee K.C."/>
            <person name="Eom M.K."/>
            <person name="Kim J.-S."/>
            <person name="Kang S.W."/>
            <person name="Sin Y."/>
            <person name="Lee J.-S."/>
        </authorList>
    </citation>
    <scope>NUCLEOTIDE SEQUENCE [LARGE SCALE GENOMIC DNA]</scope>
    <source>
        <strain evidence="8 9">B3-10</strain>
    </source>
</reference>
<evidence type="ECO:0000256" key="1">
    <source>
        <dbReference type="ARBA" id="ARBA00007871"/>
    </source>
</evidence>
<dbReference type="PANTHER" id="PTHR33238:SF7">
    <property type="entry name" value="IRON-DEPENDENT TRANSCRIPTIONAL REGULATOR"/>
    <property type="match status" value="1"/>
</dbReference>
<dbReference type="InterPro" id="IPR022687">
    <property type="entry name" value="HTH_DTXR"/>
</dbReference>
<dbReference type="InterPro" id="IPR036388">
    <property type="entry name" value="WH-like_DNA-bd_sf"/>
</dbReference>
<dbReference type="Pfam" id="PF01325">
    <property type="entry name" value="Fe_dep_repress"/>
    <property type="match status" value="1"/>
</dbReference>
<evidence type="ECO:0000313" key="8">
    <source>
        <dbReference type="EMBL" id="QES88177.1"/>
    </source>
</evidence>
<protein>
    <recommendedName>
        <fullName evidence="2">Transcriptional regulator MntR</fullName>
    </recommendedName>
</protein>
<organism evidence="8 9">
    <name type="scientific">Rhizosphaericola mali</name>
    <dbReference type="NCBI Taxonomy" id="2545455"/>
    <lineage>
        <taxon>Bacteria</taxon>
        <taxon>Pseudomonadati</taxon>
        <taxon>Bacteroidota</taxon>
        <taxon>Chitinophagia</taxon>
        <taxon>Chitinophagales</taxon>
        <taxon>Chitinophagaceae</taxon>
        <taxon>Rhizosphaericola</taxon>
    </lineage>
</organism>
<dbReference type="InterPro" id="IPR022689">
    <property type="entry name" value="Iron_dep_repressor"/>
</dbReference>
<dbReference type="GO" id="GO:0046914">
    <property type="term" value="F:transition metal ion binding"/>
    <property type="evidence" value="ECO:0007669"/>
    <property type="project" value="InterPro"/>
</dbReference>
<dbReference type="PROSITE" id="PS50944">
    <property type="entry name" value="HTH_DTXR"/>
    <property type="match status" value="1"/>
</dbReference>
<dbReference type="InterPro" id="IPR036421">
    <property type="entry name" value="Fe_dep_repressor_sf"/>
</dbReference>
<dbReference type="InterPro" id="IPR036390">
    <property type="entry name" value="WH_DNA-bd_sf"/>
</dbReference>
<dbReference type="KEGG" id="arac:E0W69_005680"/>
<dbReference type="Proteomes" id="UP000292424">
    <property type="component" value="Chromosome"/>
</dbReference>